<dbReference type="AlphaFoldDB" id="A0A540VS86"/>
<keyword evidence="2" id="KW-0808">Transferase</keyword>
<dbReference type="Pfam" id="PF00535">
    <property type="entry name" value="Glycos_transf_2"/>
    <property type="match status" value="1"/>
</dbReference>
<dbReference type="GO" id="GO:0016740">
    <property type="term" value="F:transferase activity"/>
    <property type="evidence" value="ECO:0007669"/>
    <property type="project" value="UniProtKB-KW"/>
</dbReference>
<evidence type="ECO:0000259" key="1">
    <source>
        <dbReference type="Pfam" id="PF00535"/>
    </source>
</evidence>
<feature type="domain" description="Glycosyltransferase 2-like" evidence="1">
    <location>
        <begin position="7"/>
        <end position="125"/>
    </location>
</feature>
<dbReference type="SUPFAM" id="SSF53448">
    <property type="entry name" value="Nucleotide-diphospho-sugar transferases"/>
    <property type="match status" value="1"/>
</dbReference>
<dbReference type="InterPro" id="IPR029044">
    <property type="entry name" value="Nucleotide-diphossugar_trans"/>
</dbReference>
<protein>
    <submittedName>
        <fullName evidence="2">Glycosyltransferase family 2 protein</fullName>
    </submittedName>
</protein>
<dbReference type="InterPro" id="IPR001173">
    <property type="entry name" value="Glyco_trans_2-like"/>
</dbReference>
<evidence type="ECO:0000313" key="2">
    <source>
        <dbReference type="EMBL" id="TQE99627.1"/>
    </source>
</evidence>
<dbReference type="CDD" id="cd00761">
    <property type="entry name" value="Glyco_tranf_GTA_type"/>
    <property type="match status" value="1"/>
</dbReference>
<accession>A0A540VS86</accession>
<reference evidence="2 3" key="1">
    <citation type="submission" date="2019-06" db="EMBL/GenBank/DDBJ databases">
        <title>Metagenome assembled Genome of Spiribacter salinus SL48-SHIP from the microbial mat of Salt Lake 48 (Novosibirsk region, Russia).</title>
        <authorList>
            <person name="Shipova A."/>
            <person name="Rozanov A.S."/>
            <person name="Bryanskaya A.V."/>
            <person name="Peltek S.E."/>
        </authorList>
    </citation>
    <scope>NUCLEOTIDE SEQUENCE [LARGE SCALE GENOMIC DNA]</scope>
    <source>
        <strain evidence="2">SL48-SHIP-2</strain>
    </source>
</reference>
<sequence length="324" mass="35347">MSTIATVIPAYNAAAFIAETLESVASQTHLPEEIIVVDDGSTDGTIAAVEKSAAAHPELKIQLIRQPNAGASAARNAGIHAAHSEIIAFVDADDVLESMHHEVLLRGLLEDRSVIAVFGDQSIFSGRTEKCASFLSGKPHESLPYEVRDGGARVIQDGLWGALIRGNFVSMSASMTYRQVAMDIGGFDTGLMTSEDRDFWLRVSRNGRFAYVPRRLARIREHASNLSGAAHASMVARYAFDVVMKQVRNRESLRLDDGERALLASVLEDAARDLLYVASKGGWNEYRAARAYLRDCTPELLRWDLRGWCRAIGAGRILGSGCGR</sequence>
<name>A0A540VS86_9GAMM</name>
<dbReference type="EMBL" id="VIFK01000048">
    <property type="protein sequence ID" value="TQE99627.1"/>
    <property type="molecule type" value="Genomic_DNA"/>
</dbReference>
<proteinExistence type="predicted"/>
<gene>
    <name evidence="2" type="ORF">FKY71_07570</name>
</gene>
<dbReference type="PANTHER" id="PTHR43685:SF11">
    <property type="entry name" value="GLYCOSYLTRANSFERASE TAGX-RELATED"/>
    <property type="match status" value="1"/>
</dbReference>
<evidence type="ECO:0000313" key="3">
    <source>
        <dbReference type="Proteomes" id="UP000315400"/>
    </source>
</evidence>
<dbReference type="Gene3D" id="3.90.550.10">
    <property type="entry name" value="Spore Coat Polysaccharide Biosynthesis Protein SpsA, Chain A"/>
    <property type="match status" value="1"/>
</dbReference>
<organism evidence="2 3">
    <name type="scientific">Spiribacter salinus</name>
    <dbReference type="NCBI Taxonomy" id="1335746"/>
    <lineage>
        <taxon>Bacteria</taxon>
        <taxon>Pseudomonadati</taxon>
        <taxon>Pseudomonadota</taxon>
        <taxon>Gammaproteobacteria</taxon>
        <taxon>Chromatiales</taxon>
        <taxon>Ectothiorhodospiraceae</taxon>
        <taxon>Spiribacter</taxon>
    </lineage>
</organism>
<comment type="caution">
    <text evidence="2">The sequence shown here is derived from an EMBL/GenBank/DDBJ whole genome shotgun (WGS) entry which is preliminary data.</text>
</comment>
<dbReference type="Proteomes" id="UP000315400">
    <property type="component" value="Unassembled WGS sequence"/>
</dbReference>
<dbReference type="PANTHER" id="PTHR43685">
    <property type="entry name" value="GLYCOSYLTRANSFERASE"/>
    <property type="match status" value="1"/>
</dbReference>
<dbReference type="InterPro" id="IPR050834">
    <property type="entry name" value="Glycosyltransf_2"/>
</dbReference>